<sequence>MNRVKKLENTKNNVINKCNKLYFILYSFNKSIFDTNKVVASKFLAVNLDLCVFSLSIHKKTLSISNSVDAASDTSIIKLDCICSLSKRKNIRNKHREGDQIKMIQYSHFYNLLPIF</sequence>
<evidence type="ECO:0000313" key="2">
    <source>
        <dbReference type="Proteomes" id="UP000276133"/>
    </source>
</evidence>
<proteinExistence type="predicted"/>
<dbReference type="Proteomes" id="UP000276133">
    <property type="component" value="Unassembled WGS sequence"/>
</dbReference>
<keyword evidence="2" id="KW-1185">Reference proteome</keyword>
<name>A0A3M7QJH7_BRAPC</name>
<gene>
    <name evidence="1" type="ORF">BpHYR1_010578</name>
</gene>
<protein>
    <submittedName>
        <fullName evidence="1">Uncharacterized protein</fullName>
    </submittedName>
</protein>
<evidence type="ECO:0000313" key="1">
    <source>
        <dbReference type="EMBL" id="RNA11607.1"/>
    </source>
</evidence>
<dbReference type="AlphaFoldDB" id="A0A3M7QJH7"/>
<comment type="caution">
    <text evidence="1">The sequence shown here is derived from an EMBL/GenBank/DDBJ whole genome shotgun (WGS) entry which is preliminary data.</text>
</comment>
<dbReference type="EMBL" id="REGN01005909">
    <property type="protein sequence ID" value="RNA11607.1"/>
    <property type="molecule type" value="Genomic_DNA"/>
</dbReference>
<reference evidence="1 2" key="1">
    <citation type="journal article" date="2018" name="Sci. Rep.">
        <title>Genomic signatures of local adaptation to the degree of environmental predictability in rotifers.</title>
        <authorList>
            <person name="Franch-Gras L."/>
            <person name="Hahn C."/>
            <person name="Garcia-Roger E.M."/>
            <person name="Carmona M.J."/>
            <person name="Serra M."/>
            <person name="Gomez A."/>
        </authorList>
    </citation>
    <scope>NUCLEOTIDE SEQUENCE [LARGE SCALE GENOMIC DNA]</scope>
    <source>
        <strain evidence="1">HYR1</strain>
    </source>
</reference>
<accession>A0A3M7QJH7</accession>
<organism evidence="1 2">
    <name type="scientific">Brachionus plicatilis</name>
    <name type="common">Marine rotifer</name>
    <name type="synonym">Brachionus muelleri</name>
    <dbReference type="NCBI Taxonomy" id="10195"/>
    <lineage>
        <taxon>Eukaryota</taxon>
        <taxon>Metazoa</taxon>
        <taxon>Spiralia</taxon>
        <taxon>Gnathifera</taxon>
        <taxon>Rotifera</taxon>
        <taxon>Eurotatoria</taxon>
        <taxon>Monogononta</taxon>
        <taxon>Pseudotrocha</taxon>
        <taxon>Ploima</taxon>
        <taxon>Brachionidae</taxon>
        <taxon>Brachionus</taxon>
    </lineage>
</organism>